<accession>A0AAE9FRW8</accession>
<sequence>MPFLAASPKPRFFRLRYLLVHFSYSLPATNLTYFMREIRCL</sequence>
<gene>
    <name evidence="2" type="ORF">vBYenM20116_041</name>
</gene>
<evidence type="ECO:0000256" key="1">
    <source>
        <dbReference type="SAM" id="Phobius"/>
    </source>
</evidence>
<name>A0AAE9FRW8_9CAUD</name>
<dbReference type="Proteomes" id="UP000829411">
    <property type="component" value="Segment"/>
</dbReference>
<evidence type="ECO:0000313" key="3">
    <source>
        <dbReference type="Proteomes" id="UP000829411"/>
    </source>
</evidence>
<feature type="transmembrane region" description="Helical" evidence="1">
    <location>
        <begin position="15"/>
        <end position="35"/>
    </location>
</feature>
<keyword evidence="1" id="KW-0472">Membrane</keyword>
<dbReference type="EMBL" id="OM046628">
    <property type="protein sequence ID" value="UNA05984.1"/>
    <property type="molecule type" value="Genomic_DNA"/>
</dbReference>
<organism evidence="2 3">
    <name type="scientific">Yersinia phage vB_YenM_201.16</name>
    <dbReference type="NCBI Taxonomy" id="2918921"/>
    <lineage>
        <taxon>Viruses</taxon>
        <taxon>Duplodnaviria</taxon>
        <taxon>Heunggongvirae</taxon>
        <taxon>Uroviricota</taxon>
        <taxon>Caudoviricetes</taxon>
        <taxon>Peduoviridae</taxon>
        <taxon>Duonihilunusvirus</taxon>
        <taxon>Duonihilunusvirus YenM20116</taxon>
    </lineage>
</organism>
<keyword evidence="3" id="KW-1185">Reference proteome</keyword>
<keyword evidence="1" id="KW-1133">Transmembrane helix</keyword>
<proteinExistence type="predicted"/>
<protein>
    <submittedName>
        <fullName evidence="2">Uncharacterized protein</fullName>
    </submittedName>
</protein>
<evidence type="ECO:0000313" key="2">
    <source>
        <dbReference type="EMBL" id="UNA05984.1"/>
    </source>
</evidence>
<reference evidence="2" key="1">
    <citation type="submission" date="2021-12" db="EMBL/GenBank/DDBJ databases">
        <title>Genomes of temperate Yersinia enterocolitica phages.</title>
        <authorList>
            <person name="Hammerl J.A."/>
            <person name="Hertwig S."/>
        </authorList>
    </citation>
    <scope>NUCLEOTIDE SEQUENCE</scope>
</reference>
<keyword evidence="1" id="KW-0812">Transmembrane</keyword>